<evidence type="ECO:0000256" key="5">
    <source>
        <dbReference type="ARBA" id="ARBA00022917"/>
    </source>
</evidence>
<dbReference type="Gene3D" id="3.90.1150.180">
    <property type="match status" value="1"/>
</dbReference>
<dbReference type="Proteomes" id="UP000327148">
    <property type="component" value="Unassembled WGS sequence"/>
</dbReference>
<keyword evidence="2 8" id="KW-0963">Cytoplasm</keyword>
<evidence type="ECO:0000256" key="6">
    <source>
        <dbReference type="ARBA" id="ARBA00023266"/>
    </source>
</evidence>
<dbReference type="Pfam" id="PF12390">
    <property type="entry name" value="Se-cys_synth_N"/>
    <property type="match status" value="1"/>
</dbReference>
<gene>
    <name evidence="8" type="primary">selA</name>
    <name evidence="12" type="ORF">F6I03_02020</name>
</gene>
<dbReference type="GO" id="GO:0004125">
    <property type="term" value="F:L-seryl-tRNA(Sec) selenium transferase activity"/>
    <property type="evidence" value="ECO:0007669"/>
    <property type="project" value="UniProtKB-UniRule"/>
</dbReference>
<dbReference type="RefSeq" id="WP_070431730.1">
    <property type="nucleotide sequence ID" value="NZ_VYWO01000001.1"/>
</dbReference>
<dbReference type="Gene3D" id="3.40.640.10">
    <property type="entry name" value="Type I PLP-dependent aspartate aminotransferase-like (Major domain)"/>
    <property type="match status" value="1"/>
</dbReference>
<feature type="coiled-coil region" evidence="10">
    <location>
        <begin position="350"/>
        <end position="377"/>
    </location>
</feature>
<dbReference type="InterPro" id="IPR004534">
    <property type="entry name" value="SelA_trans"/>
</dbReference>
<evidence type="ECO:0000313" key="12">
    <source>
        <dbReference type="EMBL" id="KAA9302008.1"/>
    </source>
</evidence>
<dbReference type="InterPro" id="IPR025862">
    <property type="entry name" value="SelA_trans_N_dom"/>
</dbReference>
<comment type="function">
    <text evidence="8">Converts seryl-tRNA(Sec) to selenocysteinyl-tRNA(Sec) required for selenoprotein biosynthesis.</text>
</comment>
<comment type="catalytic activity">
    <reaction evidence="8">
        <text>L-seryl-tRNA(Sec) + selenophosphate + H(+) = L-selenocysteinyl-tRNA(Sec) + phosphate</text>
        <dbReference type="Rhea" id="RHEA:22728"/>
        <dbReference type="Rhea" id="RHEA-COMP:9742"/>
        <dbReference type="Rhea" id="RHEA-COMP:9743"/>
        <dbReference type="ChEBI" id="CHEBI:15378"/>
        <dbReference type="ChEBI" id="CHEBI:16144"/>
        <dbReference type="ChEBI" id="CHEBI:43474"/>
        <dbReference type="ChEBI" id="CHEBI:78533"/>
        <dbReference type="ChEBI" id="CHEBI:78573"/>
        <dbReference type="EC" id="2.9.1.1"/>
    </reaction>
</comment>
<evidence type="ECO:0000256" key="3">
    <source>
        <dbReference type="ARBA" id="ARBA00022679"/>
    </source>
</evidence>
<dbReference type="UniPathway" id="UPA00906">
    <property type="reaction ID" value="UER00896"/>
</dbReference>
<comment type="caution">
    <text evidence="12">The sequence shown here is derived from an EMBL/GenBank/DDBJ whole genome shotgun (WGS) entry which is preliminary data.</text>
</comment>
<keyword evidence="4 8" id="KW-0663">Pyridoxal phosphate</keyword>
<name>A0A5N1GP54_9LACT</name>
<dbReference type="InterPro" id="IPR018319">
    <property type="entry name" value="SelA-like"/>
</dbReference>
<accession>A0A5N1GP54</accession>
<keyword evidence="6 8" id="KW-0711">Selenium</keyword>
<sequence length="462" mass="50845">MKSKLSNLPAMNRLLSLDQVAEWQEKYPYYLIKRCLEESLDELRTRILAGEDLPVSEAEILKRTKEGLASIYEPSLKRTVNATGTVIHTNLGRSLLAHDAVDEVLKAARSYSNLEYDLDEGHRGSRYHHIRQIIVELTGAEDALLVNNNAAAVLLMLTALTKGKEVLISRGELVEIGGAFRIPDVIRSCGAYLAEVGATNKTHLKDYQAGISEQTGAILRVHTSNYRLIGFTEAVSDKELVDLAKSHDLPIFNDLGSGLLVDMQEYGLPYEPTVSEMIEAGYDLVSFSGDKLLGGAQAGIIAGKKEYIDRLKKHPLLRALRTDKMSIAALEASLRLYLDKDRALKEIPTLAMITASQEELLSKAKRLKEEIDQLDLGFKVSVTSGKSQVGGGAFPGVYLDTSLVCLQHDQYSGTELERQLRLSPDHIIARLNDGLLSFDVRTLQEGENALITACLKDIAAKG</sequence>
<evidence type="ECO:0000256" key="1">
    <source>
        <dbReference type="ARBA" id="ARBA00001933"/>
    </source>
</evidence>
<evidence type="ECO:0000256" key="10">
    <source>
        <dbReference type="SAM" id="Coils"/>
    </source>
</evidence>
<dbReference type="InterPro" id="IPR015421">
    <property type="entry name" value="PyrdxlP-dep_Trfase_major"/>
</dbReference>
<dbReference type="HAMAP" id="MF_00423">
    <property type="entry name" value="SelA"/>
    <property type="match status" value="1"/>
</dbReference>
<feature type="modified residue" description="N6-(pyridoxal phosphate)lysine" evidence="8 9">
    <location>
        <position position="291"/>
    </location>
</feature>
<evidence type="ECO:0000256" key="9">
    <source>
        <dbReference type="PIRSR" id="PIRSR618319-50"/>
    </source>
</evidence>
<dbReference type="InterPro" id="IPR015424">
    <property type="entry name" value="PyrdxlP-dep_Trfase"/>
</dbReference>
<protein>
    <recommendedName>
        <fullName evidence="8">L-seryl-tRNA(Sec) selenium transferase</fullName>
        <ecNumber evidence="8">2.9.1.1</ecNumber>
    </recommendedName>
    <alternativeName>
        <fullName evidence="8">Selenocysteine synthase</fullName>
        <shortName evidence="8">Sec synthase</shortName>
    </alternativeName>
    <alternativeName>
        <fullName evidence="8">Selenocysteinyl-tRNA(Sec) synthase</fullName>
    </alternativeName>
</protein>
<comment type="cofactor">
    <cofactor evidence="1 8 9">
        <name>pyridoxal 5'-phosphate</name>
        <dbReference type="ChEBI" id="CHEBI:597326"/>
    </cofactor>
</comment>
<evidence type="ECO:0000313" key="13">
    <source>
        <dbReference type="Proteomes" id="UP000327148"/>
    </source>
</evidence>
<evidence type="ECO:0000259" key="11">
    <source>
        <dbReference type="Pfam" id="PF12390"/>
    </source>
</evidence>
<dbReference type="EC" id="2.9.1.1" evidence="8"/>
<dbReference type="PANTHER" id="PTHR32328">
    <property type="entry name" value="L-SERYL-TRNA(SEC) SELENIUM TRANSFERASE"/>
    <property type="match status" value="1"/>
</dbReference>
<evidence type="ECO:0000256" key="4">
    <source>
        <dbReference type="ARBA" id="ARBA00022898"/>
    </source>
</evidence>
<evidence type="ECO:0000256" key="7">
    <source>
        <dbReference type="ARBA" id="ARBA00044507"/>
    </source>
</evidence>
<dbReference type="SUPFAM" id="SSF53383">
    <property type="entry name" value="PLP-dependent transferases"/>
    <property type="match status" value="1"/>
</dbReference>
<dbReference type="GO" id="GO:0001717">
    <property type="term" value="P:conversion of seryl-tRNAsec to selenocys-tRNAsec"/>
    <property type="evidence" value="ECO:0007669"/>
    <property type="project" value="UniProtKB-UniRule"/>
</dbReference>
<organism evidence="12 13">
    <name type="scientific">Aerococcus sanguinicola</name>
    <dbReference type="NCBI Taxonomy" id="119206"/>
    <lineage>
        <taxon>Bacteria</taxon>
        <taxon>Bacillati</taxon>
        <taxon>Bacillota</taxon>
        <taxon>Bacilli</taxon>
        <taxon>Lactobacillales</taxon>
        <taxon>Aerococcaceae</taxon>
        <taxon>Aerococcus</taxon>
    </lineage>
</organism>
<reference evidence="12 13" key="1">
    <citation type="submission" date="2019-09" db="EMBL/GenBank/DDBJ databases">
        <title>Draft genome sequence assemblies of isolates from the urinary tract.</title>
        <authorList>
            <person name="Mores C.R."/>
            <person name="Putonti C."/>
            <person name="Wolfe A.J."/>
        </authorList>
    </citation>
    <scope>NUCLEOTIDE SEQUENCE [LARGE SCALE GENOMIC DNA]</scope>
    <source>
        <strain evidence="12 13">UMB623</strain>
    </source>
</reference>
<dbReference type="Pfam" id="PF03841">
    <property type="entry name" value="SelA"/>
    <property type="match status" value="1"/>
</dbReference>
<dbReference type="NCBIfam" id="TIGR00474">
    <property type="entry name" value="selA"/>
    <property type="match status" value="1"/>
</dbReference>
<dbReference type="PANTHER" id="PTHR32328:SF0">
    <property type="entry name" value="L-SERYL-TRNA(SEC) SELENIUM TRANSFERASE"/>
    <property type="match status" value="1"/>
</dbReference>
<dbReference type="GO" id="GO:0005737">
    <property type="term" value="C:cytoplasm"/>
    <property type="evidence" value="ECO:0007669"/>
    <property type="project" value="UniProtKB-SubCell"/>
</dbReference>
<dbReference type="AlphaFoldDB" id="A0A5N1GP54"/>
<keyword evidence="5 8" id="KW-0648">Protein biosynthesis</keyword>
<evidence type="ECO:0000256" key="2">
    <source>
        <dbReference type="ARBA" id="ARBA00022490"/>
    </source>
</evidence>
<evidence type="ECO:0000256" key="8">
    <source>
        <dbReference type="HAMAP-Rule" id="MF_00423"/>
    </source>
</evidence>
<feature type="domain" description="L-seryl-tRNA selenium transferase N-terminal" evidence="11">
    <location>
        <begin position="5"/>
        <end position="44"/>
    </location>
</feature>
<keyword evidence="10" id="KW-0175">Coiled coil</keyword>
<comment type="pathway">
    <text evidence="8">Aminoacyl-tRNA biosynthesis; selenocysteinyl-tRNA(Sec) biosynthesis; selenocysteinyl-tRNA(Sec) from L-seryl-tRNA(Sec) (bacterial route): step 1/1.</text>
</comment>
<dbReference type="OrthoDB" id="9787096at2"/>
<proteinExistence type="inferred from homology"/>
<keyword evidence="3 8" id="KW-0808">Transferase</keyword>
<comment type="similarity">
    <text evidence="7 8">Belongs to the SelA family.</text>
</comment>
<comment type="subcellular location">
    <subcellularLocation>
        <location evidence="8">Cytoplasm</location>
    </subcellularLocation>
</comment>
<dbReference type="EMBL" id="VYWO01000001">
    <property type="protein sequence ID" value="KAA9302008.1"/>
    <property type="molecule type" value="Genomic_DNA"/>
</dbReference>
<dbReference type="GO" id="GO:0001514">
    <property type="term" value="P:selenocysteine incorporation"/>
    <property type="evidence" value="ECO:0007669"/>
    <property type="project" value="UniProtKB-UniRule"/>
</dbReference>